<proteinExistence type="predicted"/>
<evidence type="ECO:0000313" key="3">
    <source>
        <dbReference type="EMBL" id="TVY73868.1"/>
    </source>
</evidence>
<gene>
    <name evidence="3" type="ORF">Focb16_v004462</name>
</gene>
<reference evidence="3 4" key="1">
    <citation type="journal article" date="2019" name="Microbiol. Resour. Announc.">
        <title>High-quality draft genome sequence of Fusarium oxysporum f. sp. cubense strain 160527, a causal agent of Panama disease.</title>
        <authorList>
            <person name="Asai S."/>
            <person name="Ayukawa Y."/>
            <person name="Gan P."/>
            <person name="Masuda S."/>
            <person name="Komatsu K."/>
            <person name="Shirasu K."/>
            <person name="Arie T."/>
        </authorList>
    </citation>
    <scope>NUCLEOTIDE SEQUENCE [LARGE SCALE GENOMIC DNA]</scope>
    <source>
        <strain evidence="3 4">160527</strain>
    </source>
</reference>
<dbReference type="Proteomes" id="UP000320707">
    <property type="component" value="Unassembled WGS sequence"/>
</dbReference>
<feature type="compositionally biased region" description="Basic and acidic residues" evidence="2">
    <location>
        <begin position="64"/>
        <end position="77"/>
    </location>
</feature>
<dbReference type="EMBL" id="SRMI01000003">
    <property type="protein sequence ID" value="TVY73868.1"/>
    <property type="molecule type" value="Genomic_DNA"/>
</dbReference>
<evidence type="ECO:0000313" key="4">
    <source>
        <dbReference type="Proteomes" id="UP000320707"/>
    </source>
</evidence>
<feature type="region of interest" description="Disordered" evidence="2">
    <location>
        <begin position="64"/>
        <end position="90"/>
    </location>
</feature>
<keyword evidence="1" id="KW-0175">Coiled coil</keyword>
<feature type="coiled-coil region" evidence="1">
    <location>
        <begin position="20"/>
        <end position="54"/>
    </location>
</feature>
<accession>A0A559LHW9</accession>
<evidence type="ECO:0000256" key="2">
    <source>
        <dbReference type="SAM" id="MobiDB-lite"/>
    </source>
</evidence>
<protein>
    <submittedName>
        <fullName evidence="3">Uncharacterized protein</fullName>
    </submittedName>
</protein>
<organism evidence="3 4">
    <name type="scientific">Fusarium oxysporum f. sp. cubense</name>
    <dbReference type="NCBI Taxonomy" id="61366"/>
    <lineage>
        <taxon>Eukaryota</taxon>
        <taxon>Fungi</taxon>
        <taxon>Dikarya</taxon>
        <taxon>Ascomycota</taxon>
        <taxon>Pezizomycotina</taxon>
        <taxon>Sordariomycetes</taxon>
        <taxon>Hypocreomycetidae</taxon>
        <taxon>Hypocreales</taxon>
        <taxon>Nectriaceae</taxon>
        <taxon>Fusarium</taxon>
        <taxon>Fusarium oxysporum species complex</taxon>
    </lineage>
</organism>
<sequence length="90" mass="10201">MIEEDSTFANEENDLPREANEMLITDNAELEEKLANAERRIAHLEAELARRTNFWRAAETELTEKITENDDPHELRAAKSGAASNEQTSS</sequence>
<evidence type="ECO:0000256" key="1">
    <source>
        <dbReference type="SAM" id="Coils"/>
    </source>
</evidence>
<dbReference type="AlphaFoldDB" id="A0A559LHW9"/>
<name>A0A559LHW9_FUSOC</name>
<comment type="caution">
    <text evidence="3">The sequence shown here is derived from an EMBL/GenBank/DDBJ whole genome shotgun (WGS) entry which is preliminary data.</text>
</comment>